<feature type="region of interest" description="Disordered" evidence="1">
    <location>
        <begin position="456"/>
        <end position="493"/>
    </location>
</feature>
<dbReference type="SMART" id="SM00406">
    <property type="entry name" value="IGv"/>
    <property type="match status" value="1"/>
</dbReference>
<dbReference type="InterPro" id="IPR013783">
    <property type="entry name" value="Ig-like_fold"/>
</dbReference>
<dbReference type="Pfam" id="PF07679">
    <property type="entry name" value="I-set"/>
    <property type="match status" value="1"/>
</dbReference>
<feature type="region of interest" description="Disordered" evidence="1">
    <location>
        <begin position="87"/>
        <end position="124"/>
    </location>
</feature>
<dbReference type="GO" id="GO:0032589">
    <property type="term" value="C:neuron projection membrane"/>
    <property type="evidence" value="ECO:0007669"/>
    <property type="project" value="TreeGrafter"/>
</dbReference>
<evidence type="ECO:0000313" key="3">
    <source>
        <dbReference type="Proteomes" id="UP000694843"/>
    </source>
</evidence>
<keyword evidence="3" id="KW-1185">Reference proteome</keyword>
<evidence type="ECO:0000259" key="2">
    <source>
        <dbReference type="PROSITE" id="PS50835"/>
    </source>
</evidence>
<feature type="region of interest" description="Disordered" evidence="1">
    <location>
        <begin position="225"/>
        <end position="247"/>
    </location>
</feature>
<name>A0A979FW29_HYAAZ</name>
<dbReference type="InterPro" id="IPR036179">
    <property type="entry name" value="Ig-like_dom_sf"/>
</dbReference>
<dbReference type="RefSeq" id="XP_047740542.1">
    <property type="nucleotide sequence ID" value="XM_047884586.1"/>
</dbReference>
<sequence length="784" mass="87662">MYDRMNGRRKHVHVPEIERHVLLGRPKYDHARNRGKSSDLILSKRHLYDWLMSSHSQYKQSPVGMDDGPTISDHKLETTRGKIKFGIVNRKPESGLTGNELENSKEKERPKSGNLSDLQRNSSPEVQKKLGVIIDVSKQGIRVARDQARNLNARQSNGNTKERQDFFSKQNIAAKRDQQKDFIKRQTGSTGCHRNRSSAGEPRKKNALRGRQKYDIYKDCREQETTVNKKGPDFGNDQPKNKISEGGLKYGEVRANKSYREESQRHIHSDAGNCVFSHLETVANASVSNEAENTSLSTWGELPFPINVNGLLGKSMKRYLENTENVDKQGLMDLEKISQREIEAPNRRKRSKGEHEKLVLPEKSISLAQEYSVMHSASSRKSGINNITKKSPVTMFNISSTEAQLGDIADSDSILNAEKLVDSSNLKSINFQPSLLFNNLEYNVNGFYVNNSTSFGSSNDNKSSPPVSNSPHFSTGNLISSDNNTEGNDYSISKGTNDLSLNSSSSYFQHNHNSHVSISTNSASPYDSFLTLGQDHHEISSKNPDRTQPHRFAQMFYSTSSPIIHTSDIQQPGIKLLKRNPLSSARLSSLSGRTVPVPSLSEVLELTTTTEIAVTVKNVTTASKIPDLIQSPRKCNRCPYFLRTPVTVAVAVGTAANLTCGVRQLQGRQVSWIRRRDLHVLSTGTFTYTNDERFSVTHERGTAYWVLSVSRTQISDTGIYECQVPAQPKIFKRFWLEVIVPHATIEGSAEVYMQAGGDIKISCHVTGDTPPTFIRWLHTPLAVS</sequence>
<dbReference type="Proteomes" id="UP000694843">
    <property type="component" value="Unplaced"/>
</dbReference>
<dbReference type="PROSITE" id="PS50835">
    <property type="entry name" value="IG_LIKE"/>
    <property type="match status" value="2"/>
</dbReference>
<gene>
    <name evidence="4" type="primary">LOC108676231</name>
</gene>
<dbReference type="InterPro" id="IPR013106">
    <property type="entry name" value="Ig_V-set"/>
</dbReference>
<dbReference type="OrthoDB" id="10048737at2759"/>
<dbReference type="SMART" id="SM00409">
    <property type="entry name" value="IG"/>
    <property type="match status" value="1"/>
</dbReference>
<dbReference type="GO" id="GO:0050808">
    <property type="term" value="P:synapse organization"/>
    <property type="evidence" value="ECO:0007669"/>
    <property type="project" value="TreeGrafter"/>
</dbReference>
<feature type="domain" description="Ig-like" evidence="2">
    <location>
        <begin position="741"/>
        <end position="784"/>
    </location>
</feature>
<dbReference type="Gene3D" id="2.60.40.10">
    <property type="entry name" value="Immunoglobulins"/>
    <property type="match status" value="1"/>
</dbReference>
<dbReference type="InterPro" id="IPR003599">
    <property type="entry name" value="Ig_sub"/>
</dbReference>
<reference evidence="4" key="1">
    <citation type="submission" date="2025-08" db="UniProtKB">
        <authorList>
            <consortium name="RefSeq"/>
        </authorList>
    </citation>
    <scope>IDENTIFICATION</scope>
    <source>
        <tissue evidence="4">Whole organism</tissue>
    </source>
</reference>
<proteinExistence type="predicted"/>
<feature type="compositionally biased region" description="Polar residues" evidence="1">
    <location>
        <begin position="113"/>
        <end position="124"/>
    </location>
</feature>
<feature type="region of interest" description="Disordered" evidence="1">
    <location>
        <begin position="186"/>
        <end position="211"/>
    </location>
</feature>
<accession>A0A979FW29</accession>
<feature type="domain" description="Ig-like" evidence="2">
    <location>
        <begin position="639"/>
        <end position="724"/>
    </location>
</feature>
<dbReference type="InterPro" id="IPR013098">
    <property type="entry name" value="Ig_I-set"/>
</dbReference>
<dbReference type="PANTHER" id="PTHR23279:SF41">
    <property type="entry name" value="DEFECTIVE PROBOSCIS EXTENSION RESPONSE 4-RELATED"/>
    <property type="match status" value="1"/>
</dbReference>
<dbReference type="InterPro" id="IPR007110">
    <property type="entry name" value="Ig-like_dom"/>
</dbReference>
<dbReference type="KEGG" id="hazt:108676231"/>
<dbReference type="PANTHER" id="PTHR23279">
    <property type="entry name" value="DEFECTIVE PROBOSCIS EXTENSION RESPONSE DPR -RELATED"/>
    <property type="match status" value="1"/>
</dbReference>
<organism evidence="3 4">
    <name type="scientific">Hyalella azteca</name>
    <name type="common">Amphipod</name>
    <dbReference type="NCBI Taxonomy" id="294128"/>
    <lineage>
        <taxon>Eukaryota</taxon>
        <taxon>Metazoa</taxon>
        <taxon>Ecdysozoa</taxon>
        <taxon>Arthropoda</taxon>
        <taxon>Crustacea</taxon>
        <taxon>Multicrustacea</taxon>
        <taxon>Malacostraca</taxon>
        <taxon>Eumalacostraca</taxon>
        <taxon>Peracarida</taxon>
        <taxon>Amphipoda</taxon>
        <taxon>Senticaudata</taxon>
        <taxon>Talitrida</taxon>
        <taxon>Talitroidea</taxon>
        <taxon>Hyalellidae</taxon>
        <taxon>Hyalella</taxon>
    </lineage>
</organism>
<evidence type="ECO:0000313" key="4">
    <source>
        <dbReference type="RefSeq" id="XP_047740542.1"/>
    </source>
</evidence>
<dbReference type="GeneID" id="108676231"/>
<dbReference type="SUPFAM" id="SSF48726">
    <property type="entry name" value="Immunoglobulin"/>
    <property type="match status" value="1"/>
</dbReference>
<protein>
    <submittedName>
        <fullName evidence="4">Uncharacterized protein LOC108676231</fullName>
    </submittedName>
</protein>
<evidence type="ECO:0000256" key="1">
    <source>
        <dbReference type="SAM" id="MobiDB-lite"/>
    </source>
</evidence>
<feature type="compositionally biased region" description="Basic and acidic residues" evidence="1">
    <location>
        <begin position="102"/>
        <end position="111"/>
    </location>
</feature>
<dbReference type="AlphaFoldDB" id="A0A979FW29"/>
<dbReference type="InterPro" id="IPR037448">
    <property type="entry name" value="Zig-8"/>
</dbReference>